<evidence type="ECO:0000313" key="3">
    <source>
        <dbReference type="EMBL" id="MBP2112040.1"/>
    </source>
</evidence>
<keyword evidence="1" id="KW-1133">Transmembrane helix</keyword>
<keyword evidence="1" id="KW-0812">Transmembrane</keyword>
<evidence type="ECO:0000313" key="4">
    <source>
        <dbReference type="Proteomes" id="UP000773462"/>
    </source>
</evidence>
<gene>
    <name evidence="3" type="ORF">J2Z70_002194</name>
</gene>
<organism evidence="3 4">
    <name type="scientific">Paenibacillus silagei</name>
    <dbReference type="NCBI Taxonomy" id="1670801"/>
    <lineage>
        <taxon>Bacteria</taxon>
        <taxon>Bacillati</taxon>
        <taxon>Bacillota</taxon>
        <taxon>Bacilli</taxon>
        <taxon>Bacillales</taxon>
        <taxon>Paenibacillaceae</taxon>
        <taxon>Paenibacillus</taxon>
    </lineage>
</organism>
<sequence length="167" mass="19296">MRLPPFDRYRRFSQIAAVFVLGMIVGAALYNAIYNMGYNILWLNNQDLRLEIEQYRNDILTLKKYNNTSTVIREIKVRSEDSKIKDGAAALDPVTTKEVLSKLAGDLEPLRGRSMFDIDSDGKLARLLLDSKIYLAREKEYTVKIRTMLVMEGVLQIWVEISPYKRS</sequence>
<dbReference type="Pfam" id="PF26347">
    <property type="entry name" value="YtrI_sporulation"/>
    <property type="match status" value="1"/>
</dbReference>
<dbReference type="Proteomes" id="UP000773462">
    <property type="component" value="Unassembled WGS sequence"/>
</dbReference>
<feature type="domain" description="Sporulation membrane protein YtrI C-terminal" evidence="2">
    <location>
        <begin position="74"/>
        <end position="161"/>
    </location>
</feature>
<protein>
    <recommendedName>
        <fullName evidence="2">Sporulation membrane protein YtrI C-terminal domain-containing protein</fullName>
    </recommendedName>
</protein>
<keyword evidence="1" id="KW-0472">Membrane</keyword>
<name>A0ABS4NPS6_9BACL</name>
<evidence type="ECO:0000259" key="2">
    <source>
        <dbReference type="Pfam" id="PF26347"/>
    </source>
</evidence>
<dbReference type="InterPro" id="IPR058620">
    <property type="entry name" value="YtrI_C"/>
</dbReference>
<dbReference type="RefSeq" id="WP_209872545.1">
    <property type="nucleotide sequence ID" value="NZ_JAGGLV010000006.1"/>
</dbReference>
<accession>A0ABS4NPS6</accession>
<comment type="caution">
    <text evidence="3">The sequence shown here is derived from an EMBL/GenBank/DDBJ whole genome shotgun (WGS) entry which is preliminary data.</text>
</comment>
<keyword evidence="4" id="KW-1185">Reference proteome</keyword>
<feature type="transmembrane region" description="Helical" evidence="1">
    <location>
        <begin position="12"/>
        <end position="33"/>
    </location>
</feature>
<proteinExistence type="predicted"/>
<evidence type="ECO:0000256" key="1">
    <source>
        <dbReference type="SAM" id="Phobius"/>
    </source>
</evidence>
<reference evidence="3 4" key="1">
    <citation type="submission" date="2021-03" db="EMBL/GenBank/DDBJ databases">
        <title>Genomic Encyclopedia of Type Strains, Phase IV (KMG-IV): sequencing the most valuable type-strain genomes for metagenomic binning, comparative biology and taxonomic classification.</title>
        <authorList>
            <person name="Goeker M."/>
        </authorList>
    </citation>
    <scope>NUCLEOTIDE SEQUENCE [LARGE SCALE GENOMIC DNA]</scope>
    <source>
        <strain evidence="3 4">DSM 101953</strain>
    </source>
</reference>
<dbReference type="EMBL" id="JAGGLV010000006">
    <property type="protein sequence ID" value="MBP2112040.1"/>
    <property type="molecule type" value="Genomic_DNA"/>
</dbReference>